<dbReference type="Pfam" id="PF00656">
    <property type="entry name" value="Peptidase_C14"/>
    <property type="match status" value="1"/>
</dbReference>
<reference evidence="4 5" key="1">
    <citation type="submission" date="2015-09" db="EMBL/GenBank/DDBJ databases">
        <title>Identification and resolution of microdiversity through metagenomic sequencing of parallel consortia.</title>
        <authorList>
            <person name="Nelson W.C."/>
            <person name="Romine M.F."/>
            <person name="Lindemann S.R."/>
        </authorList>
    </citation>
    <scope>NUCLEOTIDE SEQUENCE [LARGE SCALE GENOMIC DNA]</scope>
    <source>
        <strain evidence="4">Ana</strain>
    </source>
</reference>
<gene>
    <name evidence="4" type="ORF">HLUCCA11_10415</name>
</gene>
<evidence type="ECO:0000256" key="2">
    <source>
        <dbReference type="SAM" id="Phobius"/>
    </source>
</evidence>
<evidence type="ECO:0000256" key="1">
    <source>
        <dbReference type="SAM" id="MobiDB-lite"/>
    </source>
</evidence>
<keyword evidence="2" id="KW-0812">Transmembrane</keyword>
<evidence type="ECO:0000313" key="5">
    <source>
        <dbReference type="Proteomes" id="UP000050465"/>
    </source>
</evidence>
<feature type="region of interest" description="Disordered" evidence="1">
    <location>
        <begin position="695"/>
        <end position="720"/>
    </location>
</feature>
<dbReference type="InterPro" id="IPR050452">
    <property type="entry name" value="Metacaspase"/>
</dbReference>
<dbReference type="Gene3D" id="3.40.50.1460">
    <property type="match status" value="1"/>
</dbReference>
<dbReference type="PANTHER" id="PTHR48104">
    <property type="entry name" value="METACASPASE-4"/>
    <property type="match status" value="1"/>
</dbReference>
<feature type="domain" description="Peptidase C14 caspase" evidence="3">
    <location>
        <begin position="6"/>
        <end position="308"/>
    </location>
</feature>
<dbReference type="PANTHER" id="PTHR48104:SF30">
    <property type="entry name" value="METACASPASE-1"/>
    <property type="match status" value="1"/>
</dbReference>
<dbReference type="STRING" id="1666911.HLUCCA11_10415"/>
<accession>A0A0P7ZQG3</accession>
<proteinExistence type="predicted"/>
<sequence>MTRNLYALLVGINKYDEQSHIPELKGCLNDIQGMQTYLDSRIDKNEFGLRLQILTNDQATRRGIIDGFRQHLAQATAEDIVLFYYAGYGSKATAPKDFWPVTQLTPHSRQLETLVCYDSRMDDAHWDLARIELDQLIAEVTQNGTHITAILDSSCASPTASRSTGNPTAARSLAPDQRLRSIDSFIVSPEVARNRALQNQALQNQALQNQALQNQALQSRNRKHALAPTRANIPRQNTLPKTVTLSAASGLSSAHEYFGAAQPKGAFSHFLQQSLAQTNGPLSCLDLLRRTQALLLSSLPSQQPDIQASPGAGSASLDQPLDQPFLMGAIAPYPPYFTVSHHPEDGWIIDGGIAHGLSAPLSQASRETTQLALFPYYTQPDQMEHVAEAIAQANITGVYARFSKIESAGLKAAKATDIFKAVVTKTSLPLCKVRVEGDTAGVKLLTEAIATASLKQQPAQDVQPLVHYVHYVQLVSASEGAAIKVRASEGAYQIMPPECDRPWMPPICGYSNQNADTIVKALEHIARWKTIVELANPANSQIQGTVKLKIYTGAEPDKEAATEITDAQIRLTYQPAESALTDSKSAGQPAPSWTPERFRIKLHNTSNQPLYCALFYINDRFRAASIKPDSEHSIVQLQPNQEMWFADGAALNSSVPDSLWQQGITECQESLKLIACTHPFDPLLLNLSELEINQSTNQPTGDAKPPGSQAATQPPQGGSLNRLMYQVHSRNPITTEPAAAYDDWITNQITFTFVRPLLPVALSNQTQNRNSTVIGTNRSAVSQNEASWIVKAHPHPQLQANAQLVTVAQAMLGLSHSNTRNADELPLPPGQMAPFQFTSGRTSDAGLSVLALSEIKAVDTVTAEQPLRIETNVSLGEGQQLLPVAFNGESYVPLGYGTTQNGTTQNGTTQNGTTQNGTTQNGTTQIVISRLLRADRAPSAELVTQRSGHVALAPIYIFFRQLDQSTQSANTVESLSLTRNLKNRNPKNQQNKPEASITMPPPPPPKQPSRQVPEPIPPNLSLADPMQPEPAPIKPEPERLPVQPDSVQLESVQPEPVQLELVQPEAIQPESVLQSEPIQPESVLQPEPIQPPVQPLPVQSLPVQPLPVQPNNQPIDPSEVYAPARERSPQSTVSPIMAAWVLVTGTLTLIVALAWIQYFQSGLQPAPDPETTTDPKTTIEEPISPPSAPDTDT</sequence>
<feature type="compositionally biased region" description="Low complexity" evidence="1">
    <location>
        <begin position="1169"/>
        <end position="1182"/>
    </location>
</feature>
<organism evidence="4 5">
    <name type="scientific">Phormidesmis priestleyi Ana</name>
    <dbReference type="NCBI Taxonomy" id="1666911"/>
    <lineage>
        <taxon>Bacteria</taxon>
        <taxon>Bacillati</taxon>
        <taxon>Cyanobacteriota</taxon>
        <taxon>Cyanophyceae</taxon>
        <taxon>Leptolyngbyales</taxon>
        <taxon>Leptolyngbyaceae</taxon>
        <taxon>Phormidesmis</taxon>
    </lineage>
</organism>
<evidence type="ECO:0000259" key="3">
    <source>
        <dbReference type="Pfam" id="PF00656"/>
    </source>
</evidence>
<name>A0A0P7ZQG3_9CYAN</name>
<keyword evidence="2" id="KW-0472">Membrane</keyword>
<feature type="region of interest" description="Disordered" evidence="1">
    <location>
        <begin position="1163"/>
        <end position="1193"/>
    </location>
</feature>
<keyword evidence="2" id="KW-1133">Transmembrane helix</keyword>
<dbReference type="Proteomes" id="UP000050465">
    <property type="component" value="Unassembled WGS sequence"/>
</dbReference>
<dbReference type="GO" id="GO:0005737">
    <property type="term" value="C:cytoplasm"/>
    <property type="evidence" value="ECO:0007669"/>
    <property type="project" value="TreeGrafter"/>
</dbReference>
<protein>
    <submittedName>
        <fullName evidence="4">Caspase domain</fullName>
    </submittedName>
</protein>
<comment type="caution">
    <text evidence="4">The sequence shown here is derived from an EMBL/GenBank/DDBJ whole genome shotgun (WGS) entry which is preliminary data.</text>
</comment>
<feature type="compositionally biased region" description="Pro residues" evidence="1">
    <location>
        <begin position="1183"/>
        <end position="1193"/>
    </location>
</feature>
<dbReference type="GO" id="GO:0004197">
    <property type="term" value="F:cysteine-type endopeptidase activity"/>
    <property type="evidence" value="ECO:0007669"/>
    <property type="project" value="InterPro"/>
</dbReference>
<dbReference type="EMBL" id="LJZR01000012">
    <property type="protein sequence ID" value="KPQ35366.1"/>
    <property type="molecule type" value="Genomic_DNA"/>
</dbReference>
<feature type="region of interest" description="Disordered" evidence="1">
    <location>
        <begin position="973"/>
        <end position="1051"/>
    </location>
</feature>
<feature type="transmembrane region" description="Helical" evidence="2">
    <location>
        <begin position="1137"/>
        <end position="1156"/>
    </location>
</feature>
<evidence type="ECO:0000313" key="4">
    <source>
        <dbReference type="EMBL" id="KPQ35366.1"/>
    </source>
</evidence>
<dbReference type="InterPro" id="IPR011600">
    <property type="entry name" value="Pept_C14_caspase"/>
</dbReference>
<dbReference type="GO" id="GO:0006508">
    <property type="term" value="P:proteolysis"/>
    <property type="evidence" value="ECO:0007669"/>
    <property type="project" value="InterPro"/>
</dbReference>
<feature type="compositionally biased region" description="Polar residues" evidence="1">
    <location>
        <begin position="709"/>
        <end position="719"/>
    </location>
</feature>
<dbReference type="AlphaFoldDB" id="A0A0P7ZQG3"/>